<protein>
    <recommendedName>
        <fullName evidence="3">Glycosyltransferase family 1 protein</fullName>
    </recommendedName>
</protein>
<sequence>MRIGFHTNNLSFRGAEIAVFDYALHNQSLLQNESLIFYKSHLPSEPTVIEKFSKHFKLLPYQDNQHLARLADQEKIDLLYFIKSGERDGDIISNVPCAVHAVFPTKVEQFHGDKLALVSEWLSKEYSNGKVPFVPHMIDLPNVEGDLRNELNIPKDATVLACYGGQDSFNLPFVHETILKVLSKRKDIYFVFMNFAPFAQHERLIFLPGNSDMQYKMRFINTADGMIHARGIGESFGLACGEFSIKNKPVMTYAMSPQRSHIEILGDKALLYKGRNDLEVLLMDFNQQVQHQKNWDAYSKDFASIAIMPKFEEVFIKGKNFDLKAISSLDKIVIEGYRFKRKIRNLTKKKYL</sequence>
<evidence type="ECO:0000313" key="2">
    <source>
        <dbReference type="Proteomes" id="UP000251072"/>
    </source>
</evidence>
<proteinExistence type="predicted"/>
<dbReference type="RefSeq" id="WP_112237234.1">
    <property type="nucleotide sequence ID" value="NZ_QMCH01000001.1"/>
</dbReference>
<evidence type="ECO:0008006" key="3">
    <source>
        <dbReference type="Google" id="ProtNLM"/>
    </source>
</evidence>
<organism evidence="1 2">
    <name type="scientific">Polynucleobacter paneuropaeus</name>
    <dbReference type="NCBI Taxonomy" id="2527775"/>
    <lineage>
        <taxon>Bacteria</taxon>
        <taxon>Pseudomonadati</taxon>
        <taxon>Pseudomonadota</taxon>
        <taxon>Betaproteobacteria</taxon>
        <taxon>Burkholderiales</taxon>
        <taxon>Burkholderiaceae</taxon>
        <taxon>Polynucleobacter</taxon>
    </lineage>
</organism>
<dbReference type="EMBL" id="QMCH01000001">
    <property type="protein sequence ID" value="RAZ43927.1"/>
    <property type="molecule type" value="Genomic_DNA"/>
</dbReference>
<gene>
    <name evidence="1" type="ORF">DP176_02885</name>
</gene>
<name>A0ABX9FGG1_9BURK</name>
<dbReference type="Proteomes" id="UP000251072">
    <property type="component" value="Unassembled WGS sequence"/>
</dbReference>
<keyword evidence="2" id="KW-1185">Reference proteome</keyword>
<comment type="caution">
    <text evidence="1">The sequence shown here is derived from an EMBL/GenBank/DDBJ whole genome shotgun (WGS) entry which is preliminary data.</text>
</comment>
<evidence type="ECO:0000313" key="1">
    <source>
        <dbReference type="EMBL" id="RAZ43927.1"/>
    </source>
</evidence>
<accession>A0ABX9FGG1</accession>
<reference evidence="1 2" key="1">
    <citation type="submission" date="2018-06" db="EMBL/GenBank/DDBJ databases">
        <title>Genome of strain Polynucleobacter sp. FUKU-NW-11.</title>
        <authorList>
            <person name="Hahn M.W."/>
        </authorList>
    </citation>
    <scope>NUCLEOTIDE SEQUENCE [LARGE SCALE GENOMIC DNA]</scope>
    <source>
        <strain evidence="2">FUKU-NW11</strain>
    </source>
</reference>